<feature type="domain" description="Aminotransferase class I/classII large" evidence="10">
    <location>
        <begin position="41"/>
        <end position="152"/>
    </location>
</feature>
<dbReference type="InterPro" id="IPR015424">
    <property type="entry name" value="PyrdxlP-dep_Trfase"/>
</dbReference>
<evidence type="ECO:0000256" key="5">
    <source>
        <dbReference type="ARBA" id="ARBA00023239"/>
    </source>
</evidence>
<sequence>MGLLSNIATNEGHGENSSYFDGWKAYETDPFHKTRNPNGVIQMGLAENQLCHDLIQGWIKSNPKSSICTSEGVGEFQTIANFQDYHGLPAFRQGVAKFMEKVRGGRVGFDPDRIVMSGGATGAQEIIAFCLADPGDAFLIPTPYYPGFDRDFVREQESTSSPSAAKSTDDFRSPSAASNQPNDEPKPPTSSQGCAPHKPLEPSRPRRWTKAPSEPSSTSTNSKRINLVCDEIFAGDATSTAPDSSASPRSFNTRRRLRP</sequence>
<evidence type="ECO:0000256" key="9">
    <source>
        <dbReference type="SAM" id="MobiDB-lite"/>
    </source>
</evidence>
<accession>A0A5P1E026</accession>
<dbReference type="GO" id="GO:0008483">
    <property type="term" value="F:transaminase activity"/>
    <property type="evidence" value="ECO:0007669"/>
    <property type="project" value="TreeGrafter"/>
</dbReference>
<reference evidence="12" key="1">
    <citation type="journal article" date="2017" name="Nat. Commun.">
        <title>The asparagus genome sheds light on the origin and evolution of a young Y chromosome.</title>
        <authorList>
            <person name="Harkess A."/>
            <person name="Zhou J."/>
            <person name="Xu C."/>
            <person name="Bowers J.E."/>
            <person name="Van der Hulst R."/>
            <person name="Ayyampalayam S."/>
            <person name="Mercati F."/>
            <person name="Riccardi P."/>
            <person name="McKain M.R."/>
            <person name="Kakrana A."/>
            <person name="Tang H."/>
            <person name="Ray J."/>
            <person name="Groenendijk J."/>
            <person name="Arikit S."/>
            <person name="Mathioni S.M."/>
            <person name="Nakano M."/>
            <person name="Shan H."/>
            <person name="Telgmann-Rauber A."/>
            <person name="Kanno A."/>
            <person name="Yue Z."/>
            <person name="Chen H."/>
            <person name="Li W."/>
            <person name="Chen Y."/>
            <person name="Xu X."/>
            <person name="Zhang Y."/>
            <person name="Luo S."/>
            <person name="Chen H."/>
            <person name="Gao J."/>
            <person name="Mao Z."/>
            <person name="Pires J.C."/>
            <person name="Luo M."/>
            <person name="Kudrna D."/>
            <person name="Wing R.A."/>
            <person name="Meyers B.C."/>
            <person name="Yi K."/>
            <person name="Kong H."/>
            <person name="Lavrijsen P."/>
            <person name="Sunseri F."/>
            <person name="Falavigna A."/>
            <person name="Ye Y."/>
            <person name="Leebens-Mack J.H."/>
            <person name="Chen G."/>
        </authorList>
    </citation>
    <scope>NUCLEOTIDE SEQUENCE [LARGE SCALE GENOMIC DNA]</scope>
    <source>
        <strain evidence="12">cv. DH0086</strain>
    </source>
</reference>
<evidence type="ECO:0000256" key="8">
    <source>
        <dbReference type="ARBA" id="ARBA00049554"/>
    </source>
</evidence>
<organism evidence="11 12">
    <name type="scientific">Asparagus officinalis</name>
    <name type="common">Garden asparagus</name>
    <dbReference type="NCBI Taxonomy" id="4686"/>
    <lineage>
        <taxon>Eukaryota</taxon>
        <taxon>Viridiplantae</taxon>
        <taxon>Streptophyta</taxon>
        <taxon>Embryophyta</taxon>
        <taxon>Tracheophyta</taxon>
        <taxon>Spermatophyta</taxon>
        <taxon>Magnoliopsida</taxon>
        <taxon>Liliopsida</taxon>
        <taxon>Asparagales</taxon>
        <taxon>Asparagaceae</taxon>
        <taxon>Asparagoideae</taxon>
        <taxon>Asparagus</taxon>
    </lineage>
</organism>
<proteinExistence type="predicted"/>
<evidence type="ECO:0000313" key="12">
    <source>
        <dbReference type="Proteomes" id="UP000243459"/>
    </source>
</evidence>
<dbReference type="PANTHER" id="PTHR43795:SF6">
    <property type="entry name" value="1-AMINOCYCLOPROPANE-1-CARBOXYLATE SYNTHASE 6"/>
    <property type="match status" value="1"/>
</dbReference>
<dbReference type="EC" id="4.4.1.14" evidence="7"/>
<dbReference type="PRINTS" id="PR00753">
    <property type="entry name" value="ACCSYNTHASE"/>
</dbReference>
<evidence type="ECO:0000256" key="6">
    <source>
        <dbReference type="ARBA" id="ARBA00037888"/>
    </source>
</evidence>
<evidence type="ECO:0000256" key="7">
    <source>
        <dbReference type="ARBA" id="ARBA00039053"/>
    </source>
</evidence>
<evidence type="ECO:0000256" key="2">
    <source>
        <dbReference type="ARBA" id="ARBA00022666"/>
    </source>
</evidence>
<dbReference type="PANTHER" id="PTHR43795">
    <property type="entry name" value="BIFUNCTIONAL ASPARTATE AMINOTRANSFERASE AND GLUTAMATE/ASPARTATE-PREPHENATE AMINOTRANSFERASE-RELATED"/>
    <property type="match status" value="1"/>
</dbReference>
<comment type="cofactor">
    <cofactor evidence="1">
        <name>pyridoxal 5'-phosphate</name>
        <dbReference type="ChEBI" id="CHEBI:597326"/>
    </cofactor>
</comment>
<keyword evidence="3" id="KW-0949">S-adenosyl-L-methionine</keyword>
<dbReference type="Proteomes" id="UP000243459">
    <property type="component" value="Chromosome 10"/>
</dbReference>
<dbReference type="EMBL" id="CM007390">
    <property type="protein sequence ID" value="ONK55941.1"/>
    <property type="molecule type" value="Genomic_DNA"/>
</dbReference>
<dbReference type="Gene3D" id="3.40.640.10">
    <property type="entry name" value="Type I PLP-dependent aspartate aminotransferase-like (Major domain)"/>
    <property type="match status" value="1"/>
</dbReference>
<evidence type="ECO:0000256" key="4">
    <source>
        <dbReference type="ARBA" id="ARBA00022898"/>
    </source>
</evidence>
<comment type="pathway">
    <text evidence="6">Alkene biosynthesis; ethylene biosynthesis via S-adenosyl-L-methionine; ethylene from S-adenosyl-L-methionine: step 1/2.</text>
</comment>
<dbReference type="GO" id="GO:0016847">
    <property type="term" value="F:1-aminocyclopropane-1-carboxylate synthase activity"/>
    <property type="evidence" value="ECO:0007669"/>
    <property type="project" value="UniProtKB-EC"/>
</dbReference>
<evidence type="ECO:0000259" key="10">
    <source>
        <dbReference type="Pfam" id="PF00155"/>
    </source>
</evidence>
<dbReference type="InterPro" id="IPR015421">
    <property type="entry name" value="PyrdxlP-dep_Trfase_major"/>
</dbReference>
<dbReference type="InterPro" id="IPR004839">
    <property type="entry name" value="Aminotransferase_I/II_large"/>
</dbReference>
<comment type="catalytic activity">
    <reaction evidence="8">
        <text>S-adenosyl-L-methionine = 1-aminocyclopropane-1-carboxylate + S-methyl-5'-thioadenosine + H(+)</text>
        <dbReference type="Rhea" id="RHEA:21744"/>
        <dbReference type="ChEBI" id="CHEBI:15378"/>
        <dbReference type="ChEBI" id="CHEBI:17509"/>
        <dbReference type="ChEBI" id="CHEBI:58360"/>
        <dbReference type="ChEBI" id="CHEBI:59789"/>
        <dbReference type="EC" id="4.4.1.14"/>
    </reaction>
</comment>
<evidence type="ECO:0000256" key="1">
    <source>
        <dbReference type="ARBA" id="ARBA00001933"/>
    </source>
</evidence>
<gene>
    <name evidence="11" type="ORF">A4U43_C10F2520</name>
</gene>
<protein>
    <recommendedName>
        <fullName evidence="7">1-aminocyclopropane-1-carboxylate synthase</fullName>
        <ecNumber evidence="7">4.4.1.14</ecNumber>
    </recommendedName>
</protein>
<name>A0A5P1E026_ASPOF</name>
<keyword evidence="12" id="KW-1185">Reference proteome</keyword>
<evidence type="ECO:0000313" key="11">
    <source>
        <dbReference type="EMBL" id="ONK55941.1"/>
    </source>
</evidence>
<dbReference type="InterPro" id="IPR015422">
    <property type="entry name" value="PyrdxlP-dep_Trfase_small"/>
</dbReference>
<keyword evidence="5" id="KW-0456">Lyase</keyword>
<keyword evidence="4" id="KW-0663">Pyridoxal phosphate</keyword>
<dbReference type="GO" id="GO:0009693">
    <property type="term" value="P:ethylene biosynthetic process"/>
    <property type="evidence" value="ECO:0007669"/>
    <property type="project" value="UniProtKB-KW"/>
</dbReference>
<feature type="compositionally biased region" description="Polar residues" evidence="9">
    <location>
        <begin position="214"/>
        <end position="224"/>
    </location>
</feature>
<dbReference type="InterPro" id="IPR050478">
    <property type="entry name" value="Ethylene_sulfur-biosynth"/>
</dbReference>
<keyword evidence="2" id="KW-0266">Ethylene biosynthesis</keyword>
<dbReference type="Pfam" id="PF00155">
    <property type="entry name" value="Aminotran_1_2"/>
    <property type="match status" value="1"/>
</dbReference>
<feature type="region of interest" description="Disordered" evidence="9">
    <location>
        <begin position="155"/>
        <end position="259"/>
    </location>
</feature>
<feature type="compositionally biased region" description="Low complexity" evidence="9">
    <location>
        <begin position="234"/>
        <end position="248"/>
    </location>
</feature>
<dbReference type="Gene3D" id="3.90.1150.10">
    <property type="entry name" value="Aspartate Aminotransferase, domain 1"/>
    <property type="match status" value="1"/>
</dbReference>
<dbReference type="SUPFAM" id="SSF53383">
    <property type="entry name" value="PLP-dependent transferases"/>
    <property type="match status" value="1"/>
</dbReference>
<dbReference type="Gramene" id="ONK55941">
    <property type="protein sequence ID" value="ONK55941"/>
    <property type="gene ID" value="A4U43_C10F2520"/>
</dbReference>
<dbReference type="AlphaFoldDB" id="A0A5P1E026"/>
<dbReference type="GO" id="GO:0030170">
    <property type="term" value="F:pyridoxal phosphate binding"/>
    <property type="evidence" value="ECO:0007669"/>
    <property type="project" value="InterPro"/>
</dbReference>
<evidence type="ECO:0000256" key="3">
    <source>
        <dbReference type="ARBA" id="ARBA00022691"/>
    </source>
</evidence>